<dbReference type="Pfam" id="PF05597">
    <property type="entry name" value="Phasin"/>
    <property type="match status" value="1"/>
</dbReference>
<keyword evidence="2" id="KW-1185">Reference proteome</keyword>
<evidence type="ECO:0000313" key="1">
    <source>
        <dbReference type="EMBL" id="ADN74958.1"/>
    </source>
</evidence>
<dbReference type="GeneID" id="67180988"/>
<dbReference type="Proteomes" id="UP000006683">
    <property type="component" value="Chromosome"/>
</dbReference>
<dbReference type="PANTHER" id="PTHR38664:SF1">
    <property type="entry name" value="SLR0058 PROTEIN"/>
    <property type="match status" value="1"/>
</dbReference>
<dbReference type="HOGENOM" id="CLU_133239_1_0_6"/>
<dbReference type="PANTHER" id="PTHR38664">
    <property type="entry name" value="SLR0058 PROTEIN"/>
    <property type="match status" value="1"/>
</dbReference>
<dbReference type="STRING" id="550540.Fbal_0747"/>
<reference evidence="1 2" key="1">
    <citation type="journal article" date="2010" name="Stand. Genomic Sci.">
        <title>Complete genome sequence of Ferrimonas balearica type strain (PAT).</title>
        <authorList>
            <person name="Nolan M."/>
            <person name="Sikorski J."/>
            <person name="Davenport K."/>
            <person name="Lucas S."/>
            <person name="Glavina Del Rio T."/>
            <person name="Tice H."/>
            <person name="Cheng J."/>
            <person name="Goodwin L."/>
            <person name="Pitluck S."/>
            <person name="Liolios K."/>
            <person name="Ivanova N."/>
            <person name="Mavromatis K."/>
            <person name="Ovchinnikova G."/>
            <person name="Pati A."/>
            <person name="Chen A."/>
            <person name="Palaniappan K."/>
            <person name="Land M."/>
            <person name="Hauser L."/>
            <person name="Chang Y."/>
            <person name="Jeffries C."/>
            <person name="Tapia R."/>
            <person name="Brettin T."/>
            <person name="Detter J."/>
            <person name="Han C."/>
            <person name="Yasawong M."/>
            <person name="Rohde M."/>
            <person name="Tindall B."/>
            <person name="Goker M."/>
            <person name="Woyke T."/>
            <person name="Bristow J."/>
            <person name="Eisen J."/>
            <person name="Markowitz V."/>
            <person name="Hugenholtz P."/>
            <person name="Kyrpides N."/>
            <person name="Klenk H."/>
            <person name="Lapidus A."/>
        </authorList>
    </citation>
    <scope>NUCLEOTIDE SEQUENCE [LARGE SCALE GENOMIC DNA]</scope>
    <source>
        <strain evidence="2">DSM 9799 / CCM 4581 / KCTC 23876 / PAT</strain>
    </source>
</reference>
<evidence type="ECO:0000313" key="2">
    <source>
        <dbReference type="Proteomes" id="UP000006683"/>
    </source>
</evidence>
<evidence type="ECO:0008006" key="3">
    <source>
        <dbReference type="Google" id="ProtNLM"/>
    </source>
</evidence>
<dbReference type="RefSeq" id="WP_013344264.1">
    <property type="nucleotide sequence ID" value="NC_014541.1"/>
</dbReference>
<dbReference type="KEGG" id="fbl:Fbal_0747"/>
<name>E1SRY9_FERBD</name>
<dbReference type="InterPro" id="IPR008769">
    <property type="entry name" value="PhaF_PhaI"/>
</dbReference>
<gene>
    <name evidence="1" type="ordered locus">Fbal_0747</name>
</gene>
<sequence>MSIDIRDRGQEWLQDSEQMARNIWLAGLGVYSKSLEEAGERREQTESLFDTLVDEGRAVEAQTRDSVAEQVRAANHNVEARVQALFARLSGVDPRRIDQLNTKVDRLTELVTKLAQN</sequence>
<dbReference type="AlphaFoldDB" id="E1SRY9"/>
<dbReference type="eggNOG" id="ENOG50337U9">
    <property type="taxonomic scope" value="Bacteria"/>
</dbReference>
<organism evidence="1 2">
    <name type="scientific">Ferrimonas balearica (strain DSM 9799 / CCM 4581 / KCTC 23876 / PAT)</name>
    <dbReference type="NCBI Taxonomy" id="550540"/>
    <lineage>
        <taxon>Bacteria</taxon>
        <taxon>Pseudomonadati</taxon>
        <taxon>Pseudomonadota</taxon>
        <taxon>Gammaproteobacteria</taxon>
        <taxon>Alteromonadales</taxon>
        <taxon>Ferrimonadaceae</taxon>
        <taxon>Ferrimonas</taxon>
    </lineage>
</organism>
<protein>
    <recommendedName>
        <fullName evidence="3">Poly(Hydroxyalkanoate) granule-associated protein</fullName>
    </recommendedName>
</protein>
<dbReference type="OrthoDB" id="5801582at2"/>
<dbReference type="EMBL" id="CP002209">
    <property type="protein sequence ID" value="ADN74958.1"/>
    <property type="molecule type" value="Genomic_DNA"/>
</dbReference>
<accession>E1SRY9</accession>
<proteinExistence type="predicted"/>
<dbReference type="NCBIfam" id="NF047773">
    <property type="entry name" value="phas_rel_Lepto"/>
    <property type="match status" value="1"/>
</dbReference>